<dbReference type="Pfam" id="PF04392">
    <property type="entry name" value="ABC_sub_bind"/>
    <property type="match status" value="1"/>
</dbReference>
<evidence type="ECO:0000313" key="1">
    <source>
        <dbReference type="EMBL" id="SHI92335.1"/>
    </source>
</evidence>
<dbReference type="InterPro" id="IPR007487">
    <property type="entry name" value="ABC_transpt-TYRBP-like"/>
</dbReference>
<proteinExistence type="predicted"/>
<dbReference type="AlphaFoldDB" id="A0A1M6F3T5"/>
<accession>A0A1M6F3T5</accession>
<dbReference type="PANTHER" id="PTHR35271">
    <property type="entry name" value="ABC TRANSPORTER, SUBSTRATE-BINDING LIPOPROTEIN-RELATED"/>
    <property type="match status" value="1"/>
</dbReference>
<gene>
    <name evidence="1" type="ORF">SAMN02745216_00715</name>
</gene>
<dbReference type="RefSeq" id="WP_170868256.1">
    <property type="nucleotide sequence ID" value="NZ_FQZU01000003.1"/>
</dbReference>
<organism evidence="1 2">
    <name type="scientific">Desulfatibacillum alkenivorans DSM 16219</name>
    <dbReference type="NCBI Taxonomy" id="1121393"/>
    <lineage>
        <taxon>Bacteria</taxon>
        <taxon>Pseudomonadati</taxon>
        <taxon>Thermodesulfobacteriota</taxon>
        <taxon>Desulfobacteria</taxon>
        <taxon>Desulfobacterales</taxon>
        <taxon>Desulfatibacillaceae</taxon>
        <taxon>Desulfatibacillum</taxon>
    </lineage>
</organism>
<protein>
    <submittedName>
        <fullName evidence="1">Putative ABC transport system substrate-binding protein</fullName>
    </submittedName>
</protein>
<evidence type="ECO:0000313" key="2">
    <source>
        <dbReference type="Proteomes" id="UP000183994"/>
    </source>
</evidence>
<keyword evidence="2" id="KW-1185">Reference proteome</keyword>
<dbReference type="Proteomes" id="UP000183994">
    <property type="component" value="Unassembled WGS sequence"/>
</dbReference>
<sequence length="312" mass="32934">MNGAKRLLIAVLCIVLVSMLAGLGIAAELGLAWVGKSGMANRVASGFEAGSEGKGFNVEYRKELASLDDLAEVVKQWQTEKQGMIILRSNGAKWLGANPPSIPTFIGGCNNPETLGTMKDMNAPEGNITGVTYYLPTKTQFEVFKAILPNMESVLLLLAQGNPSSAVDRKGTQEACSLFGVAYNEKVCATTDDAMAAIKEYEGKVSAIIIGSQALHIDNAANIVAAAGSTPVLSYSDKPVKAGALGGFVADDNKLGMILAEVVNQVIVQGKAIKDVPVQVDPDPRFYVNAKTAEKLGVEIPFNILEMATVVE</sequence>
<reference evidence="2" key="1">
    <citation type="submission" date="2016-11" db="EMBL/GenBank/DDBJ databases">
        <authorList>
            <person name="Varghese N."/>
            <person name="Submissions S."/>
        </authorList>
    </citation>
    <scope>NUCLEOTIDE SEQUENCE [LARGE SCALE GENOMIC DNA]</scope>
    <source>
        <strain evidence="2">DSM 16219</strain>
    </source>
</reference>
<name>A0A1M6F3T5_9BACT</name>
<dbReference type="PANTHER" id="PTHR35271:SF1">
    <property type="entry name" value="ABC TRANSPORTER, SUBSTRATE-BINDING LIPOPROTEIN"/>
    <property type="match status" value="1"/>
</dbReference>
<dbReference type="STRING" id="1121393.SAMN02745216_00715"/>
<dbReference type="EMBL" id="FQZU01000003">
    <property type="protein sequence ID" value="SHI92335.1"/>
    <property type="molecule type" value="Genomic_DNA"/>
</dbReference>
<dbReference type="Gene3D" id="3.40.50.2300">
    <property type="match status" value="2"/>
</dbReference>